<dbReference type="Pfam" id="PF07983">
    <property type="entry name" value="X8"/>
    <property type="match status" value="1"/>
</dbReference>
<dbReference type="Proteomes" id="UP000436088">
    <property type="component" value="Unassembled WGS sequence"/>
</dbReference>
<keyword evidence="2" id="KW-0325">Glycoprotein</keyword>
<dbReference type="AlphaFoldDB" id="A0A6A2YUF7"/>
<evidence type="ECO:0000256" key="4">
    <source>
        <dbReference type="SAM" id="SignalP"/>
    </source>
</evidence>
<comment type="caution">
    <text evidence="6">The sequence shown here is derived from an EMBL/GenBank/DDBJ whole genome shotgun (WGS) entry which is preliminary data.</text>
</comment>
<evidence type="ECO:0000256" key="2">
    <source>
        <dbReference type="ARBA" id="ARBA00022622"/>
    </source>
</evidence>
<evidence type="ECO:0000259" key="5">
    <source>
        <dbReference type="SMART" id="SM00768"/>
    </source>
</evidence>
<evidence type="ECO:0000313" key="6">
    <source>
        <dbReference type="EMBL" id="KAE8683078.1"/>
    </source>
</evidence>
<dbReference type="SMART" id="SM00768">
    <property type="entry name" value="X8"/>
    <property type="match status" value="1"/>
</dbReference>
<keyword evidence="2" id="KW-0449">Lipoprotein</keyword>
<gene>
    <name evidence="6" type="ORF">F3Y22_tig00111215pilonHSYRG00002</name>
</gene>
<comment type="subcellular location">
    <subcellularLocation>
        <location evidence="1">Cell membrane</location>
        <topology evidence="1">Lipid-anchor</topology>
        <topology evidence="1">GPI-anchor</topology>
    </subcellularLocation>
</comment>
<organism evidence="6 7">
    <name type="scientific">Hibiscus syriacus</name>
    <name type="common">Rose of Sharon</name>
    <dbReference type="NCBI Taxonomy" id="106335"/>
    <lineage>
        <taxon>Eukaryota</taxon>
        <taxon>Viridiplantae</taxon>
        <taxon>Streptophyta</taxon>
        <taxon>Embryophyta</taxon>
        <taxon>Tracheophyta</taxon>
        <taxon>Spermatophyta</taxon>
        <taxon>Magnoliopsida</taxon>
        <taxon>eudicotyledons</taxon>
        <taxon>Gunneridae</taxon>
        <taxon>Pentapetalae</taxon>
        <taxon>rosids</taxon>
        <taxon>malvids</taxon>
        <taxon>Malvales</taxon>
        <taxon>Malvaceae</taxon>
        <taxon>Malvoideae</taxon>
        <taxon>Hibiscus</taxon>
    </lineage>
</organism>
<dbReference type="PANTHER" id="PTHR31044">
    <property type="entry name" value="BETA-1,3 GLUCANASE"/>
    <property type="match status" value="1"/>
</dbReference>
<dbReference type="Gene3D" id="1.20.58.1040">
    <property type="match status" value="1"/>
</dbReference>
<protein>
    <recommendedName>
        <fullName evidence="5">X8 domain-containing protein</fullName>
    </recommendedName>
</protein>
<sequence>MKALSSVSFLLITTTVFLLISSTAIVEATSNSTQTYKKKLFCVPVDDASDADLQLALDWACHQPIDCGPIQPGAVCGDPPTVRSRAAFAMNSYYRSQGGLPSSCDFSGTATVTCKDPTLLVEHKVLNFGVVRSSPTEGIS</sequence>
<keyword evidence="3 4" id="KW-0732">Signal</keyword>
<dbReference type="GO" id="GO:0009506">
    <property type="term" value="C:plasmodesma"/>
    <property type="evidence" value="ECO:0007669"/>
    <property type="project" value="UniProtKB-ARBA"/>
</dbReference>
<dbReference type="InterPro" id="IPR012946">
    <property type="entry name" value="X8"/>
</dbReference>
<dbReference type="PANTHER" id="PTHR31044:SF52">
    <property type="entry name" value="OS01G0631500 PROTEIN"/>
    <property type="match status" value="1"/>
</dbReference>
<accession>A0A6A2YUF7</accession>
<feature type="chain" id="PRO_5025569202" description="X8 domain-containing protein" evidence="4">
    <location>
        <begin position="29"/>
        <end position="140"/>
    </location>
</feature>
<dbReference type="EMBL" id="VEPZ02001272">
    <property type="protein sequence ID" value="KAE8683078.1"/>
    <property type="molecule type" value="Genomic_DNA"/>
</dbReference>
<dbReference type="InterPro" id="IPR044788">
    <property type="entry name" value="X8_dom_prot"/>
</dbReference>
<feature type="domain" description="X8" evidence="5">
    <location>
        <begin position="40"/>
        <end position="120"/>
    </location>
</feature>
<feature type="signal peptide" evidence="4">
    <location>
        <begin position="1"/>
        <end position="28"/>
    </location>
</feature>
<dbReference type="GO" id="GO:0005886">
    <property type="term" value="C:plasma membrane"/>
    <property type="evidence" value="ECO:0007669"/>
    <property type="project" value="UniProtKB-SubCell"/>
</dbReference>
<keyword evidence="2" id="KW-0472">Membrane</keyword>
<evidence type="ECO:0000256" key="1">
    <source>
        <dbReference type="ARBA" id="ARBA00004609"/>
    </source>
</evidence>
<evidence type="ECO:0000256" key="3">
    <source>
        <dbReference type="ARBA" id="ARBA00022729"/>
    </source>
</evidence>
<dbReference type="GO" id="GO:0098552">
    <property type="term" value="C:side of membrane"/>
    <property type="evidence" value="ECO:0007669"/>
    <property type="project" value="UniProtKB-KW"/>
</dbReference>
<name>A0A6A2YUF7_HIBSY</name>
<keyword evidence="7" id="KW-1185">Reference proteome</keyword>
<evidence type="ECO:0000313" key="7">
    <source>
        <dbReference type="Proteomes" id="UP000436088"/>
    </source>
</evidence>
<proteinExistence type="predicted"/>
<reference evidence="6" key="1">
    <citation type="submission" date="2019-09" db="EMBL/GenBank/DDBJ databases">
        <title>Draft genome information of white flower Hibiscus syriacus.</title>
        <authorList>
            <person name="Kim Y.-M."/>
        </authorList>
    </citation>
    <scope>NUCLEOTIDE SEQUENCE [LARGE SCALE GENOMIC DNA]</scope>
    <source>
        <strain evidence="6">YM2019G1</strain>
    </source>
</reference>
<keyword evidence="2" id="KW-0336">GPI-anchor</keyword>